<dbReference type="InterPro" id="IPR047092">
    <property type="entry name" value="AFUB_07903/YDR124W-like_hel"/>
</dbReference>
<dbReference type="InterPro" id="IPR021264">
    <property type="entry name" value="AFUB_079030/YDR124W-like"/>
</dbReference>
<sequence length="686" mass="74047">MPRIPVRVEPYTSPSRQHRHFKNKRDQVLRALGKAAYINGSHFAIMWVSARGDVETYASEALQNRLDDWFIQSGIAEEGKSLVMGSKDAPRSNPFEQDGNGSNAGDDDASDQSDADDVEDPSPLRHQQSDMTDVFLDGPSSSMAAFQDRIDLRPTLGRSNTAASGSLSLKRKHVAPLDTAGANDAFVRSLNGGRDAFKLEVPHSAPLLSHEDGPQSSTPRLPLRTTSSRLPSSASSQALVNVRLENAAARTAFLELRFSQLQQGMCKTVAKAWIKIIEPKKQTRCPYNKGEEGKPTWWPEGVRHKEPDHLMKPERHLLLLTILRSPKIKVARLQLATAEVVALIRADRVSLLMDVYRIAREEERMREENLDMDTSITVGVSTSQGWNDDDQAVDSDAARSNSPGDDNDDGVPGARLIASKKRPLPSSVGLSRTASASAAFGTSRPVKRPTLATRTTLGPIENTIEAQRPHSAGNLGNNAYTSSQPWAMPDGTNLSYQKQQAAAASVAAAAAAASGYGAAPNSYQQVNGLITPVTAHSQLMDPSFLQAAQQHANAANAMVDGKDHQGYMSAPQLSHPQLYPHSPSAAQPFSGYEGSQDHHDRHGAAAAAAVANLNAGANNANIPKTQAVPFPGAAPVMHKAQEAFRHPSEAMFHQQNQHSLAHQGLQLAPNGHEHQTNAFGAWVNHS</sequence>
<dbReference type="EMBL" id="CCYA01000181">
    <property type="protein sequence ID" value="CEH12707.1"/>
    <property type="molecule type" value="Genomic_DNA"/>
</dbReference>
<dbReference type="PANTHER" id="PTHR36102:SF1">
    <property type="entry name" value="YDR124W-LIKE HELICAL BUNDLE DOMAIN-CONTAINING PROTEIN"/>
    <property type="match status" value="1"/>
</dbReference>
<dbReference type="PANTHER" id="PTHR36102">
    <property type="entry name" value="CHROMOSOME 10, WHOLE GENOME SHOTGUN SEQUENCE"/>
    <property type="match status" value="1"/>
</dbReference>
<feature type="compositionally biased region" description="Polar residues" evidence="1">
    <location>
        <begin position="375"/>
        <end position="386"/>
    </location>
</feature>
<accession>A0A0P1BBP3</accession>
<evidence type="ECO:0000256" key="1">
    <source>
        <dbReference type="SAM" id="MobiDB-lite"/>
    </source>
</evidence>
<evidence type="ECO:0000259" key="2">
    <source>
        <dbReference type="Pfam" id="PF11001"/>
    </source>
</evidence>
<feature type="compositionally biased region" description="Acidic residues" evidence="1">
    <location>
        <begin position="105"/>
        <end position="120"/>
    </location>
</feature>
<proteinExistence type="predicted"/>
<feature type="compositionally biased region" description="Low complexity" evidence="1">
    <location>
        <begin position="216"/>
        <end position="234"/>
    </location>
</feature>
<organism evidence="3 4">
    <name type="scientific">Ceraceosorus bombacis</name>
    <dbReference type="NCBI Taxonomy" id="401625"/>
    <lineage>
        <taxon>Eukaryota</taxon>
        <taxon>Fungi</taxon>
        <taxon>Dikarya</taxon>
        <taxon>Basidiomycota</taxon>
        <taxon>Ustilaginomycotina</taxon>
        <taxon>Exobasidiomycetes</taxon>
        <taxon>Ceraceosorales</taxon>
        <taxon>Ceraceosoraceae</taxon>
        <taxon>Ceraceosorus</taxon>
    </lineage>
</organism>
<feature type="region of interest" description="Disordered" evidence="1">
    <location>
        <begin position="375"/>
        <end position="442"/>
    </location>
</feature>
<dbReference type="Proteomes" id="UP000054845">
    <property type="component" value="Unassembled WGS sequence"/>
</dbReference>
<evidence type="ECO:0000313" key="3">
    <source>
        <dbReference type="EMBL" id="CEH12707.1"/>
    </source>
</evidence>
<feature type="region of interest" description="Disordered" evidence="1">
    <location>
        <begin position="1"/>
        <end position="22"/>
    </location>
</feature>
<evidence type="ECO:0000313" key="4">
    <source>
        <dbReference type="Proteomes" id="UP000054845"/>
    </source>
</evidence>
<dbReference type="Pfam" id="PF11001">
    <property type="entry name" value="AFUB_07903_YDR124W_hel"/>
    <property type="match status" value="1"/>
</dbReference>
<protein>
    <recommendedName>
        <fullName evidence="2">Subtelomeric hrmA-associated cluster protein AFUB-079030/YDR124W-like helical bundle domain-containing protein</fullName>
    </recommendedName>
</protein>
<name>A0A0P1BBP3_9BASI</name>
<feature type="region of interest" description="Disordered" evidence="1">
    <location>
        <begin position="83"/>
        <end position="140"/>
    </location>
</feature>
<dbReference type="STRING" id="401625.A0A0P1BBP3"/>
<dbReference type="AlphaFoldDB" id="A0A0P1BBP3"/>
<keyword evidence="4" id="KW-1185">Reference proteome</keyword>
<reference evidence="3 4" key="1">
    <citation type="submission" date="2014-09" db="EMBL/GenBank/DDBJ databases">
        <authorList>
            <person name="Magalhaes I.L.F."/>
            <person name="Oliveira U."/>
            <person name="Santos F.R."/>
            <person name="Vidigal T.H.D.A."/>
            <person name="Brescovit A.D."/>
            <person name="Santos A.J."/>
        </authorList>
    </citation>
    <scope>NUCLEOTIDE SEQUENCE [LARGE SCALE GENOMIC DNA]</scope>
</reference>
<feature type="region of interest" description="Disordered" evidence="1">
    <location>
        <begin position="205"/>
        <end position="234"/>
    </location>
</feature>
<dbReference type="OrthoDB" id="5338458at2759"/>
<feature type="domain" description="Subtelomeric hrmA-associated cluster protein AFUB-079030/YDR124W-like helical bundle" evidence="2">
    <location>
        <begin position="244"/>
        <end position="360"/>
    </location>
</feature>